<dbReference type="RefSeq" id="WP_067017729.1">
    <property type="nucleotide sequence ID" value="NZ_FLOB01000007.1"/>
</dbReference>
<protein>
    <recommendedName>
        <fullName evidence="10">Tol-Pal system protein TolQ</fullName>
    </recommendedName>
</protein>
<evidence type="ECO:0000259" key="11">
    <source>
        <dbReference type="Pfam" id="PF01618"/>
    </source>
</evidence>
<evidence type="ECO:0000256" key="1">
    <source>
        <dbReference type="ARBA" id="ARBA00004651"/>
    </source>
</evidence>
<evidence type="ECO:0000256" key="8">
    <source>
        <dbReference type="ARBA" id="ARBA00023136"/>
    </source>
</evidence>
<dbReference type="GO" id="GO:0005886">
    <property type="term" value="C:plasma membrane"/>
    <property type="evidence" value="ECO:0007669"/>
    <property type="project" value="UniProtKB-SubCell"/>
</dbReference>
<gene>
    <name evidence="12" type="primary">exbB_1</name>
    <name evidence="10" type="synonym">tolQ</name>
    <name evidence="12" type="ORF">MSP8886_02949</name>
</gene>
<accession>A0A1A8TJT0</accession>
<dbReference type="PANTHER" id="PTHR30625:SF3">
    <property type="entry name" value="TOL-PAL SYSTEM PROTEIN TOLQ"/>
    <property type="match status" value="1"/>
</dbReference>
<dbReference type="InterPro" id="IPR014163">
    <property type="entry name" value="Tol-Pal_TolQ"/>
</dbReference>
<evidence type="ECO:0000256" key="2">
    <source>
        <dbReference type="ARBA" id="ARBA00010442"/>
    </source>
</evidence>
<evidence type="ECO:0000256" key="6">
    <source>
        <dbReference type="ARBA" id="ARBA00022692"/>
    </source>
</evidence>
<evidence type="ECO:0000256" key="10">
    <source>
        <dbReference type="HAMAP-Rule" id="MF_02202"/>
    </source>
</evidence>
<feature type="transmembrane region" description="Helical" evidence="10">
    <location>
        <begin position="124"/>
        <end position="147"/>
    </location>
</feature>
<dbReference type="STRING" id="1792290.MSP8886_02949"/>
<evidence type="ECO:0000256" key="7">
    <source>
        <dbReference type="ARBA" id="ARBA00022989"/>
    </source>
</evidence>
<comment type="function">
    <text evidence="10">Part of the Tol-Pal system, which plays a role in outer membrane invagination during cell division and is important for maintaining outer membrane integrity.</text>
</comment>
<comment type="subunit">
    <text evidence="10">The Tol-Pal system is composed of five core proteins: the inner membrane proteins TolA, TolQ and TolR, the periplasmic protein TolB and the outer membrane protein Pal. They form a network linking the inner and outer membranes and the peptidoglycan layer.</text>
</comment>
<feature type="domain" description="MotA/TolQ/ExbB proton channel" evidence="11">
    <location>
        <begin position="90"/>
        <end position="201"/>
    </location>
</feature>
<evidence type="ECO:0000313" key="13">
    <source>
        <dbReference type="Proteomes" id="UP000092544"/>
    </source>
</evidence>
<evidence type="ECO:0000256" key="3">
    <source>
        <dbReference type="ARBA" id="ARBA00022475"/>
    </source>
</evidence>
<keyword evidence="6 10" id="KW-0812">Transmembrane</keyword>
<dbReference type="GO" id="GO:0043213">
    <property type="term" value="P:bacteriocin transport"/>
    <property type="evidence" value="ECO:0007669"/>
    <property type="project" value="InterPro"/>
</dbReference>
<dbReference type="Pfam" id="PF01618">
    <property type="entry name" value="MotA_ExbB"/>
    <property type="match status" value="1"/>
</dbReference>
<dbReference type="InterPro" id="IPR002898">
    <property type="entry name" value="MotA_ExbB_proton_chnl"/>
</dbReference>
<comment type="similarity">
    <text evidence="2 10">Belongs to the ExbB/TolQ family.</text>
</comment>
<evidence type="ECO:0000256" key="4">
    <source>
        <dbReference type="ARBA" id="ARBA00022519"/>
    </source>
</evidence>
<keyword evidence="8 10" id="KW-0472">Membrane</keyword>
<sequence>MSILGLVASASLVVQIVMLLLLVASILSWVVIFQRVFVLKQAKKVRNAFEDQFWSGIDLSKLYKKLNQEGRRVEGVENIFIAGIKEFTRLRQSQHVDPDAVMEGVQRSMRVALYREEEKLDKHLGFLATVGSTSPYVGLFGTVWGIMHSFIGLADVQQATLATVAPGIAEALIATAIGLFAAIPAVIAYNRFSAASESLAAGYDNFSDEFSSILHRKLHVREGGVA</sequence>
<evidence type="ECO:0000256" key="9">
    <source>
        <dbReference type="ARBA" id="ARBA00023306"/>
    </source>
</evidence>
<dbReference type="OrthoDB" id="9805133at2"/>
<dbReference type="InterPro" id="IPR050790">
    <property type="entry name" value="ExbB/TolQ_transport"/>
</dbReference>
<dbReference type="Proteomes" id="UP000092544">
    <property type="component" value="Unassembled WGS sequence"/>
</dbReference>
<keyword evidence="4 10" id="KW-0997">Cell inner membrane</keyword>
<feature type="transmembrane region" description="Helical" evidence="10">
    <location>
        <begin position="167"/>
        <end position="189"/>
    </location>
</feature>
<evidence type="ECO:0000256" key="5">
    <source>
        <dbReference type="ARBA" id="ARBA00022618"/>
    </source>
</evidence>
<proteinExistence type="inferred from homology"/>
<dbReference type="HAMAP" id="MF_02202">
    <property type="entry name" value="TolQ"/>
    <property type="match status" value="1"/>
</dbReference>
<feature type="transmembrane region" description="Helical" evidence="10">
    <location>
        <begin position="12"/>
        <end position="33"/>
    </location>
</feature>
<dbReference type="NCBIfam" id="TIGR02796">
    <property type="entry name" value="tolQ"/>
    <property type="match status" value="1"/>
</dbReference>
<keyword evidence="3 10" id="KW-1003">Cell membrane</keyword>
<dbReference type="GO" id="GO:0051301">
    <property type="term" value="P:cell division"/>
    <property type="evidence" value="ECO:0007669"/>
    <property type="project" value="UniProtKB-UniRule"/>
</dbReference>
<dbReference type="EMBL" id="FLOB01000007">
    <property type="protein sequence ID" value="SBS34072.1"/>
    <property type="molecule type" value="Genomic_DNA"/>
</dbReference>
<keyword evidence="9 10" id="KW-0131">Cell cycle</keyword>
<evidence type="ECO:0000313" key="12">
    <source>
        <dbReference type="EMBL" id="SBS34072.1"/>
    </source>
</evidence>
<keyword evidence="5 10" id="KW-0132">Cell division</keyword>
<keyword evidence="13" id="KW-1185">Reference proteome</keyword>
<keyword evidence="7 10" id="KW-1133">Transmembrane helix</keyword>
<dbReference type="GO" id="GO:0017038">
    <property type="term" value="P:protein import"/>
    <property type="evidence" value="ECO:0007669"/>
    <property type="project" value="TreeGrafter"/>
</dbReference>
<comment type="subcellular location">
    <subcellularLocation>
        <location evidence="10">Cell inner membrane</location>
        <topology evidence="10">Multi-pass membrane protein</topology>
    </subcellularLocation>
    <subcellularLocation>
        <location evidence="1">Cell membrane</location>
        <topology evidence="1">Multi-pass membrane protein</topology>
    </subcellularLocation>
</comment>
<dbReference type="PANTHER" id="PTHR30625">
    <property type="entry name" value="PROTEIN TOLQ"/>
    <property type="match status" value="1"/>
</dbReference>
<reference evidence="12 13" key="1">
    <citation type="submission" date="2016-06" db="EMBL/GenBank/DDBJ databases">
        <authorList>
            <person name="Kjaerup R.B."/>
            <person name="Dalgaard T.S."/>
            <person name="Juul-Madsen H.R."/>
        </authorList>
    </citation>
    <scope>NUCLEOTIDE SEQUENCE [LARGE SCALE GENOMIC DNA]</scope>
    <source>
        <strain evidence="12 13">CECT 8886</strain>
    </source>
</reference>
<organism evidence="12 13">
    <name type="scientific">Marinomonas spartinae</name>
    <dbReference type="NCBI Taxonomy" id="1792290"/>
    <lineage>
        <taxon>Bacteria</taxon>
        <taxon>Pseudomonadati</taxon>
        <taxon>Pseudomonadota</taxon>
        <taxon>Gammaproteobacteria</taxon>
        <taxon>Oceanospirillales</taxon>
        <taxon>Oceanospirillaceae</taxon>
        <taxon>Marinomonas</taxon>
    </lineage>
</organism>
<dbReference type="AlphaFoldDB" id="A0A1A8TJT0"/>
<name>A0A1A8TJT0_9GAMM</name>